<keyword evidence="8" id="KW-0547">Nucleotide-binding</keyword>
<dbReference type="InterPro" id="IPR001100">
    <property type="entry name" value="Pyr_nuc-diS_OxRdtase"/>
</dbReference>
<evidence type="ECO:0000256" key="1">
    <source>
        <dbReference type="ARBA" id="ARBA00007532"/>
    </source>
</evidence>
<dbReference type="PANTHER" id="PTHR43014">
    <property type="entry name" value="MERCURIC REDUCTASE"/>
    <property type="match status" value="1"/>
</dbReference>
<evidence type="ECO:0000313" key="15">
    <source>
        <dbReference type="Proteomes" id="UP000199639"/>
    </source>
</evidence>
<evidence type="ECO:0000259" key="13">
    <source>
        <dbReference type="Pfam" id="PF07992"/>
    </source>
</evidence>
<dbReference type="PROSITE" id="PS00076">
    <property type="entry name" value="PYRIDINE_REDOX_1"/>
    <property type="match status" value="1"/>
</dbReference>
<dbReference type="Pfam" id="PF07992">
    <property type="entry name" value="Pyr_redox_2"/>
    <property type="match status" value="1"/>
</dbReference>
<evidence type="ECO:0000256" key="2">
    <source>
        <dbReference type="ARBA" id="ARBA00022630"/>
    </source>
</evidence>
<protein>
    <submittedName>
        <fullName evidence="14">Glutathione reductase (NADPH)</fullName>
    </submittedName>
</protein>
<feature type="domain" description="FAD/NAD(P)-binding" evidence="13">
    <location>
        <begin position="28"/>
        <end position="347"/>
    </location>
</feature>
<evidence type="ECO:0000259" key="12">
    <source>
        <dbReference type="Pfam" id="PF02852"/>
    </source>
</evidence>
<name>A0A5E9FXD1_9MICO</name>
<dbReference type="FunFam" id="3.30.390.30:FF:000001">
    <property type="entry name" value="Dihydrolipoyl dehydrogenase"/>
    <property type="match status" value="1"/>
</dbReference>
<dbReference type="InterPro" id="IPR016156">
    <property type="entry name" value="FAD/NAD-linked_Rdtase_dimer_sf"/>
</dbReference>
<proteinExistence type="inferred from homology"/>
<evidence type="ECO:0000256" key="10">
    <source>
        <dbReference type="RuleBase" id="RU003691"/>
    </source>
</evidence>
<dbReference type="SUPFAM" id="SSF51905">
    <property type="entry name" value="FAD/NAD(P)-binding domain"/>
    <property type="match status" value="1"/>
</dbReference>
<feature type="compositionally biased region" description="Basic and acidic residues" evidence="11">
    <location>
        <begin position="14"/>
        <end position="24"/>
    </location>
</feature>
<dbReference type="GO" id="GO:0050660">
    <property type="term" value="F:flavin adenine dinucleotide binding"/>
    <property type="evidence" value="ECO:0007669"/>
    <property type="project" value="TreeGrafter"/>
</dbReference>
<feature type="disulfide bond" description="Redox-active" evidence="9">
    <location>
        <begin position="65"/>
        <end position="70"/>
    </location>
</feature>
<dbReference type="Gene3D" id="3.30.390.30">
    <property type="match status" value="1"/>
</dbReference>
<feature type="binding site" evidence="8">
    <location>
        <position position="292"/>
    </location>
    <ligand>
        <name>NAD(+)</name>
        <dbReference type="ChEBI" id="CHEBI:57540"/>
    </ligand>
</feature>
<dbReference type="InterPro" id="IPR012999">
    <property type="entry name" value="Pyr_OxRdtase_I_AS"/>
</dbReference>
<evidence type="ECO:0000256" key="5">
    <source>
        <dbReference type="ARBA" id="ARBA00023002"/>
    </source>
</evidence>
<keyword evidence="2 10" id="KW-0285">Flavoprotein</keyword>
<dbReference type="RefSeq" id="WP_241983188.1">
    <property type="nucleotide sequence ID" value="NZ_FNIB01000003.1"/>
</dbReference>
<reference evidence="14 15" key="1">
    <citation type="submission" date="2016-10" db="EMBL/GenBank/DDBJ databases">
        <authorList>
            <person name="Varghese N."/>
            <person name="Submissions S."/>
        </authorList>
    </citation>
    <scope>NUCLEOTIDE SEQUENCE [LARGE SCALE GENOMIC DNA]</scope>
    <source>
        <strain evidence="14 15">CGMCC 1.11215</strain>
    </source>
</reference>
<dbReference type="Gene3D" id="3.50.50.60">
    <property type="entry name" value="FAD/NAD(P)-binding domain"/>
    <property type="match status" value="2"/>
</dbReference>
<dbReference type="GO" id="GO:0016668">
    <property type="term" value="F:oxidoreductase activity, acting on a sulfur group of donors, NAD(P) as acceptor"/>
    <property type="evidence" value="ECO:0007669"/>
    <property type="project" value="InterPro"/>
</dbReference>
<keyword evidence="7 10" id="KW-0676">Redox-active center</keyword>
<dbReference type="SUPFAM" id="SSF55424">
    <property type="entry name" value="FAD/NAD-linked reductases, dimerisation (C-terminal) domain"/>
    <property type="match status" value="1"/>
</dbReference>
<evidence type="ECO:0000256" key="6">
    <source>
        <dbReference type="ARBA" id="ARBA00023157"/>
    </source>
</evidence>
<evidence type="ECO:0000256" key="8">
    <source>
        <dbReference type="PIRSR" id="PIRSR000350-3"/>
    </source>
</evidence>
<evidence type="ECO:0000256" key="7">
    <source>
        <dbReference type="ARBA" id="ARBA00023284"/>
    </source>
</evidence>
<dbReference type="PIRSF" id="PIRSF000350">
    <property type="entry name" value="Mercury_reductase_MerA"/>
    <property type="match status" value="1"/>
</dbReference>
<dbReference type="Pfam" id="PF02852">
    <property type="entry name" value="Pyr_redox_dim"/>
    <property type="match status" value="1"/>
</dbReference>
<keyword evidence="4" id="KW-0521">NADP</keyword>
<evidence type="ECO:0000313" key="14">
    <source>
        <dbReference type="EMBL" id="SDN01952.1"/>
    </source>
</evidence>
<evidence type="ECO:0000256" key="4">
    <source>
        <dbReference type="ARBA" id="ARBA00022857"/>
    </source>
</evidence>
<organism evidence="14 15">
    <name type="scientific">Cryobacterium flavum</name>
    <dbReference type="NCBI Taxonomy" id="1424659"/>
    <lineage>
        <taxon>Bacteria</taxon>
        <taxon>Bacillati</taxon>
        <taxon>Actinomycetota</taxon>
        <taxon>Actinomycetes</taxon>
        <taxon>Micrococcales</taxon>
        <taxon>Microbacteriaceae</taxon>
        <taxon>Cryobacterium</taxon>
    </lineage>
</organism>
<dbReference type="PRINTS" id="PR00411">
    <property type="entry name" value="PNDRDTASEI"/>
</dbReference>
<gene>
    <name evidence="14" type="ORF">SAMN05216368_103222</name>
</gene>
<sequence>MTAGPTSEHTMPFEQRDADSNRPVPDHFDVVVIGAGPAGTAAALRAAKLGASVAVCESDRLGGTCVNTGCVPTRVLAKTARLMREIRTANAYGISVSERPLDWPATVVRVRQTVDRVRLMKNEATRFADAGVELILEGRACFLDASTLRLESGRRVTAGAVLVCVGGHSRRLPVPGAELATVPEHVLDLPSVPSRLAVIGGGNTGAQLVTVFRSFGSAVTLLDVADRVLATSDETVSHAVAQAFVEQGVILRLGIDGIDGLQRAADGSITLTWRENGLESVSSFDAVIMATGWPADISDLGLENAGVVTSRSSVPVDAYFRSSIPHIFAVGDANGRDMLVQAAQFEGEAAAENAVLDANRRTPHHLLPAGGFTDPDYAGVGLTEADARRRDKLCVVTVVPYSLLDRAVIDDRQRGFLKLIADRRRELILGAHAVGENAVEVIQSVTTAMASGIDVATLANVRFAYPTYSAVIGLAARALLAEHADRSATRDGQTSIV</sequence>
<comment type="similarity">
    <text evidence="1 10">Belongs to the class-I pyridine nucleotide-disulfide oxidoreductase family.</text>
</comment>
<dbReference type="InterPro" id="IPR036188">
    <property type="entry name" value="FAD/NAD-bd_sf"/>
</dbReference>
<dbReference type="Proteomes" id="UP000199639">
    <property type="component" value="Unassembled WGS sequence"/>
</dbReference>
<dbReference type="InterPro" id="IPR023753">
    <property type="entry name" value="FAD/NAD-binding_dom"/>
</dbReference>
<dbReference type="PANTHER" id="PTHR43014:SF2">
    <property type="entry name" value="MERCURIC REDUCTASE"/>
    <property type="match status" value="1"/>
</dbReference>
<comment type="cofactor">
    <cofactor evidence="8">
        <name>FAD</name>
        <dbReference type="ChEBI" id="CHEBI:57692"/>
    </cofactor>
    <text evidence="8">Binds 1 FAD per subunit.</text>
</comment>
<dbReference type="AlphaFoldDB" id="A0A5E9FXD1"/>
<keyword evidence="6" id="KW-1015">Disulfide bond</keyword>
<keyword evidence="5 10" id="KW-0560">Oxidoreductase</keyword>
<accession>A0A5E9FXD1</accession>
<feature type="region of interest" description="Disordered" evidence="11">
    <location>
        <begin position="1"/>
        <end position="24"/>
    </location>
</feature>
<feature type="domain" description="Pyridine nucleotide-disulphide oxidoreductase dimerisation" evidence="12">
    <location>
        <begin position="368"/>
        <end position="472"/>
    </location>
</feature>
<dbReference type="PRINTS" id="PR00368">
    <property type="entry name" value="FADPNR"/>
</dbReference>
<dbReference type="STRING" id="1424659.SAMN05216368_103222"/>
<dbReference type="EMBL" id="FNIB01000003">
    <property type="protein sequence ID" value="SDN01952.1"/>
    <property type="molecule type" value="Genomic_DNA"/>
</dbReference>
<evidence type="ECO:0000256" key="11">
    <source>
        <dbReference type="SAM" id="MobiDB-lite"/>
    </source>
</evidence>
<keyword evidence="3 8" id="KW-0274">FAD</keyword>
<dbReference type="InterPro" id="IPR004099">
    <property type="entry name" value="Pyr_nucl-diS_OxRdtase_dimer"/>
</dbReference>
<evidence type="ECO:0000256" key="9">
    <source>
        <dbReference type="PIRSR" id="PIRSR000350-4"/>
    </source>
</evidence>
<dbReference type="GO" id="GO:0003955">
    <property type="term" value="F:NAD(P)H dehydrogenase (quinone) activity"/>
    <property type="evidence" value="ECO:0007669"/>
    <property type="project" value="TreeGrafter"/>
</dbReference>
<evidence type="ECO:0000256" key="3">
    <source>
        <dbReference type="ARBA" id="ARBA00022827"/>
    </source>
</evidence>
<feature type="binding site" evidence="8">
    <location>
        <position position="332"/>
    </location>
    <ligand>
        <name>FAD</name>
        <dbReference type="ChEBI" id="CHEBI:57692"/>
    </ligand>
</feature>
<keyword evidence="8" id="KW-0520">NAD</keyword>